<sequence>MTDRCFLNSMPDVGDLLETCVDDLIRTPVPMVTAGSSEEAGPSAALSTPSTVTENPSLTDTAARLKQLEIESTPTSAPARSNVNVNMNNQEDVLKLTEKSLSSVSSSPVLSQLKEPDELKSNILKAQAEAVHRGTREEIGVTGEKNCNLQEAVARLKGRGGQTGSTSSLTMGSREALMQTCSSSLEVKADEFASSSSSVPAEPVNEASAAKDKAEEREAPTAPQIDNLIDFTDPTPVVQPPKPIITPRWIIPAAPQTGTFTNGLLELDKAKMAAQHSEGGVPASLPHLSHTHTHNVIATSIVAHHPRNNHRPRGLLTTEL</sequence>
<evidence type="ECO:0000313" key="1">
    <source>
        <dbReference type="EMBL" id="MCJ8732255.1"/>
    </source>
</evidence>
<dbReference type="EMBL" id="CM040979">
    <property type="protein sequence ID" value="MCJ8732255.1"/>
    <property type="molecule type" value="Genomic_DNA"/>
</dbReference>
<name>A0ACC5Y9H7_9TELE</name>
<evidence type="ECO:0000313" key="2">
    <source>
        <dbReference type="Proteomes" id="UP000830395"/>
    </source>
</evidence>
<organism evidence="1 2">
    <name type="scientific">Pangasius djambal</name>
    <dbReference type="NCBI Taxonomy" id="1691987"/>
    <lineage>
        <taxon>Eukaryota</taxon>
        <taxon>Metazoa</taxon>
        <taxon>Chordata</taxon>
        <taxon>Craniata</taxon>
        <taxon>Vertebrata</taxon>
        <taxon>Euteleostomi</taxon>
        <taxon>Actinopterygii</taxon>
        <taxon>Neopterygii</taxon>
        <taxon>Teleostei</taxon>
        <taxon>Ostariophysi</taxon>
        <taxon>Siluriformes</taxon>
        <taxon>Pangasiidae</taxon>
        <taxon>Pangasius</taxon>
    </lineage>
</organism>
<protein>
    <submittedName>
        <fullName evidence="1">Uncharacterized protein</fullName>
    </submittedName>
</protein>
<gene>
    <name evidence="1" type="ORF">PDJAM_G00209230</name>
</gene>
<proteinExistence type="predicted"/>
<accession>A0ACC5Y9H7</accession>
<keyword evidence="2" id="KW-1185">Reference proteome</keyword>
<dbReference type="Proteomes" id="UP000830395">
    <property type="component" value="Chromosome 5"/>
</dbReference>
<comment type="caution">
    <text evidence="1">The sequence shown here is derived from an EMBL/GenBank/DDBJ whole genome shotgun (WGS) entry which is preliminary data.</text>
</comment>
<reference evidence="1" key="1">
    <citation type="submission" date="2020-02" db="EMBL/GenBank/DDBJ databases">
        <title>Genome sequencing of the panga catfish, Pangasius djambal.</title>
        <authorList>
            <person name="Wen M."/>
            <person name="Zahm M."/>
            <person name="Roques C."/>
            <person name="Cabau C."/>
            <person name="Klopp C."/>
            <person name="Donnadieu C."/>
            <person name="Jouanno E."/>
            <person name="Avarre J.-C."/>
            <person name="Campet M."/>
            <person name="Ha T."/>
            <person name="Dugue R."/>
            <person name="Lampietro C."/>
            <person name="Louis A."/>
            <person name="Herpin A."/>
            <person name="Echchiki A."/>
            <person name="Berthelot C."/>
            <person name="Parey E."/>
            <person name="Roest-Crollius H."/>
            <person name="Braasch I."/>
            <person name="Postlethwait J.H."/>
            <person name="Bobe J."/>
            <person name="Montfort J."/>
            <person name="Bouchez O."/>
            <person name="Begum T."/>
            <person name="Schartl M."/>
            <person name="Gustiano R."/>
            <person name="Guiguen Y."/>
        </authorList>
    </citation>
    <scope>NUCLEOTIDE SEQUENCE</scope>
    <source>
        <strain evidence="1">Pdj_M5554</strain>
    </source>
</reference>